<comment type="subcellular location">
    <subcellularLocation>
        <location evidence="1">Secreted</location>
    </subcellularLocation>
</comment>
<gene>
    <name evidence="4" type="ORF">SAMN04244553_6671</name>
</gene>
<evidence type="ECO:0000313" key="5">
    <source>
        <dbReference type="Proteomes" id="UP000219565"/>
    </source>
</evidence>
<sequence length="357" mass="37527">MSGISPICRRIDTAPAYGEPMASTGAFAYRWALSALASALLLGCGTTAESATPEPVSAPAPAEPAPARVDPAAVGANELGLVPVLMYHQVTPNPAGEYDQTPEEFRAELERLYREGYRPVTAAAYISGAIDIPAGTHPVVLTFDDSTVSQLTLTGDGRPTPGSAVGILEEFGASHPDFRPTATFYVNNEPFGDDPRALAWLTEHGYDIGAHTASHANLSGLDAAGVQRELVQNLRAVAAATPGARVRTMALPLGIFPADRRLAAAGEWDGAPYTFEAVMLVGAEPAPSPHGQVDPAGIPRIRSGRGAVPFDSAHWLDRLAKDPGLRYTSDGDPSRVSFPRSLAPELGAAWADRAQPY</sequence>
<dbReference type="Pfam" id="PF01522">
    <property type="entry name" value="Polysacc_deac_1"/>
    <property type="match status" value="1"/>
</dbReference>
<dbReference type="PANTHER" id="PTHR34216">
    <property type="match status" value="1"/>
</dbReference>
<name>A0A285LXL4_9NOCA</name>
<accession>A0A285LXL4</accession>
<dbReference type="Gene3D" id="3.20.20.370">
    <property type="entry name" value="Glycoside hydrolase/deacetylase"/>
    <property type="match status" value="1"/>
</dbReference>
<protein>
    <submittedName>
        <fullName evidence="4">Peptidoglycan/xylan/chitin deacetylase, PgdA/CDA1 family</fullName>
    </submittedName>
</protein>
<dbReference type="GO" id="GO:0016810">
    <property type="term" value="F:hydrolase activity, acting on carbon-nitrogen (but not peptide) bonds"/>
    <property type="evidence" value="ECO:0007669"/>
    <property type="project" value="InterPro"/>
</dbReference>
<dbReference type="GO" id="GO:0005576">
    <property type="term" value="C:extracellular region"/>
    <property type="evidence" value="ECO:0007669"/>
    <property type="project" value="UniProtKB-SubCell"/>
</dbReference>
<keyword evidence="2" id="KW-0732">Signal</keyword>
<dbReference type="GO" id="GO:0005975">
    <property type="term" value="P:carbohydrate metabolic process"/>
    <property type="evidence" value="ECO:0007669"/>
    <property type="project" value="InterPro"/>
</dbReference>
<keyword evidence="5" id="KW-1185">Reference proteome</keyword>
<dbReference type="STRING" id="1379680.GCA_001612615_04575"/>
<dbReference type="PANTHER" id="PTHR34216:SF3">
    <property type="entry name" value="POLY-BETA-1,6-N-ACETYL-D-GLUCOSAMINE N-DEACETYLASE"/>
    <property type="match status" value="1"/>
</dbReference>
<dbReference type="EMBL" id="OBEG01000009">
    <property type="protein sequence ID" value="SNY89652.1"/>
    <property type="molecule type" value="Genomic_DNA"/>
</dbReference>
<dbReference type="AlphaFoldDB" id="A0A285LXL4"/>
<dbReference type="SUPFAM" id="SSF88713">
    <property type="entry name" value="Glycoside hydrolase/deacetylase"/>
    <property type="match status" value="1"/>
</dbReference>
<organism evidence="4 5">
    <name type="scientific">Nocardia amikacinitolerans</name>
    <dbReference type="NCBI Taxonomy" id="756689"/>
    <lineage>
        <taxon>Bacteria</taxon>
        <taxon>Bacillati</taxon>
        <taxon>Actinomycetota</taxon>
        <taxon>Actinomycetes</taxon>
        <taxon>Mycobacteriales</taxon>
        <taxon>Nocardiaceae</taxon>
        <taxon>Nocardia</taxon>
    </lineage>
</organism>
<reference evidence="4 5" key="1">
    <citation type="submission" date="2017-09" db="EMBL/GenBank/DDBJ databases">
        <authorList>
            <person name="Ehlers B."/>
            <person name="Leendertz F.H."/>
        </authorList>
    </citation>
    <scope>NUCLEOTIDE SEQUENCE [LARGE SCALE GENOMIC DNA]</scope>
    <source>
        <strain evidence="4 5">DSM 45537</strain>
    </source>
</reference>
<evidence type="ECO:0000256" key="1">
    <source>
        <dbReference type="ARBA" id="ARBA00004613"/>
    </source>
</evidence>
<evidence type="ECO:0000256" key="2">
    <source>
        <dbReference type="ARBA" id="ARBA00022729"/>
    </source>
</evidence>
<evidence type="ECO:0000259" key="3">
    <source>
        <dbReference type="Pfam" id="PF01522"/>
    </source>
</evidence>
<feature type="domain" description="NodB homology" evidence="3">
    <location>
        <begin position="136"/>
        <end position="264"/>
    </location>
</feature>
<dbReference type="InterPro" id="IPR051398">
    <property type="entry name" value="Polysacch_Deacetylase"/>
</dbReference>
<dbReference type="InterPro" id="IPR002509">
    <property type="entry name" value="NODB_dom"/>
</dbReference>
<dbReference type="InterPro" id="IPR011330">
    <property type="entry name" value="Glyco_hydro/deAcase_b/a-brl"/>
</dbReference>
<evidence type="ECO:0000313" key="4">
    <source>
        <dbReference type="EMBL" id="SNY89652.1"/>
    </source>
</evidence>
<dbReference type="Proteomes" id="UP000219565">
    <property type="component" value="Unassembled WGS sequence"/>
</dbReference>
<proteinExistence type="predicted"/>